<name>A0A1T2YXN4_PSEFL</name>
<dbReference type="SUPFAM" id="SSF48613">
    <property type="entry name" value="Heme oxygenase-like"/>
    <property type="match status" value="1"/>
</dbReference>
<evidence type="ECO:0000313" key="2">
    <source>
        <dbReference type="EMBL" id="OPA96818.1"/>
    </source>
</evidence>
<dbReference type="Pfam" id="PF03070">
    <property type="entry name" value="TENA_THI-4"/>
    <property type="match status" value="1"/>
</dbReference>
<feature type="domain" description="Thiaminase-2/PQQC" evidence="1">
    <location>
        <begin position="124"/>
        <end position="236"/>
    </location>
</feature>
<dbReference type="EMBL" id="MSDF01000014">
    <property type="protein sequence ID" value="OPA96818.1"/>
    <property type="molecule type" value="Genomic_DNA"/>
</dbReference>
<sequence>MQTSIKRFNYPKLRHGVVYTQIANEHHLDYRKQSIVLEQDDTASLNRVIQDLQQGTLTTEAFYTKHAADYPDDQLEVLIADLDKNYLLTEGQYPQIQGVLSGVEFAKKLKLLTSALHGKIGNSTLYEKMRDGSATRSQLIGFAIEYYHIVKSAPKVISPALAHNSPADVYQGIKQLFLEEHDHESLLANALSHVGVERAQLAMTSPLDTTFAIYSTLGVYARQHIISFISALFLFEEPYPEFNKLFVESCSRLELPEAFWKPIIGHSDVNSDADHGAITDSLLVHYSAISEEECRVTLIHICALLELMAAWDKQICTHYGSDVTLRLFN</sequence>
<dbReference type="AlphaFoldDB" id="A0A1T2YXN4"/>
<reference evidence="2 3" key="1">
    <citation type="submission" date="2016-12" db="EMBL/GenBank/DDBJ databases">
        <title>Draft genome sequences of seven strains of Pseudomonas fluorescens that produce 4-formylaminooxyvinylglycine.</title>
        <authorList>
            <person name="Okrent R.A."/>
            <person name="Manning V.A."/>
            <person name="Trippe K.M."/>
        </authorList>
    </citation>
    <scope>NUCLEOTIDE SEQUENCE [LARGE SCALE GENOMIC DNA]</scope>
    <source>
        <strain evidence="2 3">P5A</strain>
    </source>
</reference>
<dbReference type="OrthoDB" id="5196683at2"/>
<dbReference type="Proteomes" id="UP000190965">
    <property type="component" value="Unassembled WGS sequence"/>
</dbReference>
<comment type="caution">
    <text evidence="2">The sequence shown here is derived from an EMBL/GenBank/DDBJ whole genome shotgun (WGS) entry which is preliminary data.</text>
</comment>
<organism evidence="2 3">
    <name type="scientific">Pseudomonas fluorescens</name>
    <dbReference type="NCBI Taxonomy" id="294"/>
    <lineage>
        <taxon>Bacteria</taxon>
        <taxon>Pseudomonadati</taxon>
        <taxon>Pseudomonadota</taxon>
        <taxon>Gammaproteobacteria</taxon>
        <taxon>Pseudomonadales</taxon>
        <taxon>Pseudomonadaceae</taxon>
        <taxon>Pseudomonas</taxon>
    </lineage>
</organism>
<evidence type="ECO:0000313" key="3">
    <source>
        <dbReference type="Proteomes" id="UP000190965"/>
    </source>
</evidence>
<dbReference type="InterPro" id="IPR016084">
    <property type="entry name" value="Haem_Oase-like_multi-hlx"/>
</dbReference>
<evidence type="ECO:0000259" key="1">
    <source>
        <dbReference type="Pfam" id="PF03070"/>
    </source>
</evidence>
<protein>
    <recommendedName>
        <fullName evidence="1">Thiaminase-2/PQQC domain-containing protein</fullName>
    </recommendedName>
</protein>
<gene>
    <name evidence="2" type="ORF">BFW87_10880</name>
</gene>
<dbReference type="RefSeq" id="WP_078739832.1">
    <property type="nucleotide sequence ID" value="NZ_MSDF01000014.1"/>
</dbReference>
<dbReference type="Gene3D" id="1.20.910.10">
    <property type="entry name" value="Heme oxygenase-like"/>
    <property type="match status" value="1"/>
</dbReference>
<accession>A0A1T2YXN4</accession>
<proteinExistence type="predicted"/>
<dbReference type="InterPro" id="IPR004305">
    <property type="entry name" value="Thiaminase-2/PQQC"/>
</dbReference>